<sequence length="169" mass="17631">MTDSASDSVDDNEHGLAKSPVIKLCAQDSKPSRPDLDPKTASADTATVTATISVTPASTATIQCPQVNGTLYTDSRGGKRFRRVCGIDYSGEGEAVDIGNVKVGSLDAYIDACASTADCTGAGWGIIDGDTGPLHTCWMKTNLTKHHEARPDWGFAVLLANNGTTVGEN</sequence>
<organism evidence="3">
    <name type="scientific">Chaetomium thermophilum (strain DSM 1495 / CBS 144.50 / IMI 039719)</name>
    <name type="common">Thermochaetoides thermophila</name>
    <dbReference type="NCBI Taxonomy" id="759272"/>
    <lineage>
        <taxon>Eukaryota</taxon>
        <taxon>Fungi</taxon>
        <taxon>Dikarya</taxon>
        <taxon>Ascomycota</taxon>
        <taxon>Pezizomycotina</taxon>
        <taxon>Sordariomycetes</taxon>
        <taxon>Sordariomycetidae</taxon>
        <taxon>Sordariales</taxon>
        <taxon>Chaetomiaceae</taxon>
        <taxon>Thermochaetoides</taxon>
    </lineage>
</organism>
<evidence type="ECO:0000313" key="3">
    <source>
        <dbReference type="Proteomes" id="UP000008066"/>
    </source>
</evidence>
<reference evidence="2 3" key="1">
    <citation type="journal article" date="2011" name="Cell">
        <title>Insight into structure and assembly of the nuclear pore complex by utilizing the genome of a eukaryotic thermophile.</title>
        <authorList>
            <person name="Amlacher S."/>
            <person name="Sarges P."/>
            <person name="Flemming D."/>
            <person name="van Noort V."/>
            <person name="Kunze R."/>
            <person name="Devos D.P."/>
            <person name="Arumugam M."/>
            <person name="Bork P."/>
            <person name="Hurt E."/>
        </authorList>
    </citation>
    <scope>NUCLEOTIDE SEQUENCE [LARGE SCALE GENOMIC DNA]</scope>
    <source>
        <strain evidence="3">DSM 1495 / CBS 144.50 / IMI 039719</strain>
    </source>
</reference>
<dbReference type="OrthoDB" id="3499003at2759"/>
<protein>
    <recommendedName>
        <fullName evidence="4">Apple domain-containing protein</fullName>
    </recommendedName>
</protein>
<evidence type="ECO:0000256" key="1">
    <source>
        <dbReference type="SAM" id="MobiDB-lite"/>
    </source>
</evidence>
<feature type="region of interest" description="Disordered" evidence="1">
    <location>
        <begin position="1"/>
        <end position="44"/>
    </location>
</feature>
<proteinExistence type="predicted"/>
<name>G0S8S8_CHATD</name>
<dbReference type="AlphaFoldDB" id="G0S8S8"/>
<dbReference type="GeneID" id="18258058"/>
<evidence type="ECO:0008006" key="4">
    <source>
        <dbReference type="Google" id="ProtNLM"/>
    </source>
</evidence>
<dbReference type="OMA" id="DAYIDAC"/>
<dbReference type="Proteomes" id="UP000008066">
    <property type="component" value="Unassembled WGS sequence"/>
</dbReference>
<dbReference type="HOGENOM" id="CLU_1578339_0_0_1"/>
<evidence type="ECO:0000313" key="2">
    <source>
        <dbReference type="EMBL" id="EGS20281.1"/>
    </source>
</evidence>
<dbReference type="RefSeq" id="XP_006694430.1">
    <property type="nucleotide sequence ID" value="XM_006694367.1"/>
</dbReference>
<dbReference type="STRING" id="759272.G0S8S8"/>
<dbReference type="KEGG" id="cthr:CTHT_0040200"/>
<gene>
    <name evidence="2" type="ORF">CTHT_0040200</name>
</gene>
<keyword evidence="3" id="KW-1185">Reference proteome</keyword>
<dbReference type="EMBL" id="GL988042">
    <property type="protein sequence ID" value="EGS20281.1"/>
    <property type="molecule type" value="Genomic_DNA"/>
</dbReference>
<dbReference type="eggNOG" id="ENOG502RS9D">
    <property type="taxonomic scope" value="Eukaryota"/>
</dbReference>
<accession>G0S8S8</accession>